<gene>
    <name evidence="7" type="primary">wecB</name>
    <name evidence="10" type="ORF">CQW29_23320</name>
</gene>
<feature type="binding site" evidence="7">
    <location>
        <begin position="290"/>
        <end position="292"/>
    </location>
    <ligand>
        <name>substrate</name>
    </ligand>
</feature>
<evidence type="ECO:0000256" key="6">
    <source>
        <dbReference type="ARBA" id="ARBA00074883"/>
    </source>
</evidence>
<feature type="binding site" evidence="7">
    <location>
        <position position="213"/>
    </location>
    <ligand>
        <name>substrate</name>
    </ligand>
</feature>
<evidence type="ECO:0000313" key="11">
    <source>
        <dbReference type="Proteomes" id="UP000239181"/>
    </source>
</evidence>
<feature type="binding site" evidence="7">
    <location>
        <position position="271"/>
    </location>
    <ligand>
        <name>substrate</name>
    </ligand>
</feature>
<feature type="binding site" evidence="7">
    <location>
        <position position="95"/>
    </location>
    <ligand>
        <name>substrate</name>
    </ligand>
</feature>
<dbReference type="GO" id="GO:0008761">
    <property type="term" value="F:UDP-N-acetylglucosamine 2-epimerase activity"/>
    <property type="evidence" value="ECO:0007669"/>
    <property type="project" value="UniProtKB-UniRule"/>
</dbReference>
<dbReference type="Proteomes" id="UP000239181">
    <property type="component" value="Unassembled WGS sequence"/>
</dbReference>
<keyword evidence="11" id="KW-1185">Reference proteome</keyword>
<feature type="binding site" evidence="7">
    <location>
        <position position="296"/>
    </location>
    <ligand>
        <name>substrate</name>
    </ligand>
</feature>
<feature type="domain" description="UDP-N-acetylglucosamine 2-epimerase" evidence="9">
    <location>
        <begin position="22"/>
        <end position="370"/>
    </location>
</feature>
<dbReference type="FunFam" id="3.40.50.2000:FF:000043">
    <property type="entry name" value="UDP-N-acetylglucosamine 2-epimerase"/>
    <property type="match status" value="1"/>
</dbReference>
<feature type="binding site" evidence="7">
    <location>
        <position position="313"/>
    </location>
    <ligand>
        <name>substrate</name>
    </ligand>
</feature>
<dbReference type="RefSeq" id="WP_105595134.1">
    <property type="nucleotide sequence ID" value="NZ_PDET01000023.1"/>
</dbReference>
<evidence type="ECO:0000256" key="7">
    <source>
        <dbReference type="HAMAP-Rule" id="MF_02028"/>
    </source>
</evidence>
<dbReference type="Gene3D" id="3.40.50.2000">
    <property type="entry name" value="Glycogen Phosphorylase B"/>
    <property type="match status" value="2"/>
</dbReference>
<comment type="catalytic activity">
    <reaction evidence="3 7">
        <text>UDP-N-acetyl-alpha-D-glucosamine = UDP-N-acetyl-alpha-D-mannosamine</text>
        <dbReference type="Rhea" id="RHEA:17213"/>
        <dbReference type="ChEBI" id="CHEBI:57705"/>
        <dbReference type="ChEBI" id="CHEBI:68623"/>
        <dbReference type="EC" id="5.1.3.14"/>
    </reaction>
</comment>
<reference evidence="10 11" key="1">
    <citation type="submission" date="2017-10" db="EMBL/GenBank/DDBJ databases">
        <title>Draft genome of two endophytic bacteria isolated from 'guarana' Paullinia cupana (Mart.) Ducke.</title>
        <authorList>
            <person name="Siqueira K.A."/>
            <person name="Liotti R.G."/>
            <person name="Mendes T.A."/>
            <person name="Soares M.A."/>
        </authorList>
    </citation>
    <scope>NUCLEOTIDE SEQUENCE [LARGE SCALE GENOMIC DNA]</scope>
    <source>
        <strain evidence="10 11">342</strain>
    </source>
</reference>
<dbReference type="NCBIfam" id="TIGR00236">
    <property type="entry name" value="wecB"/>
    <property type="match status" value="1"/>
</dbReference>
<evidence type="ECO:0000259" key="9">
    <source>
        <dbReference type="Pfam" id="PF02350"/>
    </source>
</evidence>
<evidence type="ECO:0000256" key="8">
    <source>
        <dbReference type="RuleBase" id="RU003513"/>
    </source>
</evidence>
<comment type="subunit">
    <text evidence="7">Homodimer.</text>
</comment>
<dbReference type="UniPathway" id="UPA00566"/>
<evidence type="ECO:0000256" key="3">
    <source>
        <dbReference type="ARBA" id="ARBA00036080"/>
    </source>
</evidence>
<dbReference type="InterPro" id="IPR029767">
    <property type="entry name" value="WecB-like"/>
</dbReference>
<comment type="caution">
    <text evidence="10">The sequence shown here is derived from an EMBL/GenBank/DDBJ whole genome shotgun (WGS) entry which is preliminary data.</text>
</comment>
<dbReference type="CDD" id="cd03786">
    <property type="entry name" value="GTB_UDP-GlcNAc_2-Epimerase"/>
    <property type="match status" value="1"/>
</dbReference>
<dbReference type="GO" id="GO:0005737">
    <property type="term" value="C:cytoplasm"/>
    <property type="evidence" value="ECO:0007669"/>
    <property type="project" value="UniProtKB-SubCell"/>
</dbReference>
<evidence type="ECO:0000256" key="2">
    <source>
        <dbReference type="ARBA" id="ARBA00023235"/>
    </source>
</evidence>
<comment type="function">
    <text evidence="7">Catalyzes the reversible epimerization at C-2 of UDP-N-acetylglucosamine (UDP-GlcNAc) and thereby provides bacteria with UDP-N-acetylmannosamine (UDP-ManNAc), the activated donor of ManNAc residues.</text>
</comment>
<keyword evidence="2 7" id="KW-0413">Isomerase</keyword>
<proteinExistence type="inferred from homology"/>
<dbReference type="OrthoDB" id="9803238at2"/>
<dbReference type="SUPFAM" id="SSF53756">
    <property type="entry name" value="UDP-Glycosyltransferase/glycogen phosphorylase"/>
    <property type="match status" value="1"/>
</dbReference>
<evidence type="ECO:0000256" key="5">
    <source>
        <dbReference type="ARBA" id="ARBA00038858"/>
    </source>
</evidence>
<dbReference type="Pfam" id="PF02350">
    <property type="entry name" value="Epimerase_2"/>
    <property type="match status" value="1"/>
</dbReference>
<evidence type="ECO:0000256" key="1">
    <source>
        <dbReference type="ARBA" id="ARBA00022490"/>
    </source>
</evidence>
<dbReference type="PANTHER" id="PTHR43174:SF2">
    <property type="entry name" value="UDP-N-ACETYLGLUCOSAMINE 2-EPIMERASE"/>
    <property type="match status" value="1"/>
</dbReference>
<protein>
    <recommendedName>
        <fullName evidence="6 7">UDP-N-acetylglucosamine 2-epimerase</fullName>
        <ecNumber evidence="5 7">5.1.3.14</ecNumber>
    </recommendedName>
    <alternativeName>
        <fullName evidence="7">UDP-GlcNAc-2-epimerase</fullName>
    </alternativeName>
</protein>
<evidence type="ECO:0000256" key="4">
    <source>
        <dbReference type="ARBA" id="ARBA00038209"/>
    </source>
</evidence>
<comment type="pathway">
    <text evidence="7">Bacterial outer membrane biogenesis; enterobacterial common antigen biosynthesis.</text>
</comment>
<feature type="binding site" evidence="7">
    <location>
        <position position="117"/>
    </location>
    <ligand>
        <name>substrate</name>
    </ligand>
</feature>
<dbReference type="InterPro" id="IPR032892">
    <property type="entry name" value="WecB"/>
</dbReference>
<dbReference type="InterPro" id="IPR003331">
    <property type="entry name" value="UDP_GlcNAc_Epimerase_2_dom"/>
</dbReference>
<dbReference type="AlphaFoldDB" id="A0A2S9I5F1"/>
<name>A0A2S9I5F1_9GAMM</name>
<dbReference type="EMBL" id="PDET01000023">
    <property type="protein sequence ID" value="PRD13027.1"/>
    <property type="molecule type" value="Genomic_DNA"/>
</dbReference>
<comment type="similarity">
    <text evidence="4 7 8">Belongs to the UDP-N-acetylglucosamine 2-epimerase family.</text>
</comment>
<sequence length="376" mass="42003">MKVLTVFGTRPEAIKMAPLVHALAQDHEIESRLCVTAQHREMLDQVLHLFSLVPDYDLNIMRPGQGLTEITSRILEGLKTVFADFTPDVVLVHGDTTTTLAASLAAFYHRIPVGHIEAGLRTGDLYSPWPEEANRTLTGHLASYHFAPTERSRQNLVRENLPDSRIFVTGNTVIDALFWVRDRVLSDENLRNGLAARYPFLDADKKLLLVTGHRRESFGGGFERICNALAEIARLHPQLQIVYPVHLNPNVSEPVNRILKGIDNIILIEPQEYLPFVWLMDRAWLILTDSGGIQEEAPSLGKPVLVMRDATERPEAIEAGTVRLVGTDGAKIVSEVTRLLTDEAAWQTMSHAHNPYGDGLACQRIVQALKNNRITL</sequence>
<comment type="subcellular location">
    <subcellularLocation>
        <location evidence="7">Cytoplasm</location>
    </subcellularLocation>
</comment>
<feature type="binding site" evidence="7">
    <location>
        <position position="276"/>
    </location>
    <ligand>
        <name>substrate</name>
    </ligand>
</feature>
<accession>A0A2S9I5F1</accession>
<dbReference type="EC" id="5.1.3.14" evidence="5 7"/>
<evidence type="ECO:0000313" key="10">
    <source>
        <dbReference type="EMBL" id="PRD13027.1"/>
    </source>
</evidence>
<keyword evidence="1 7" id="KW-0963">Cytoplasm</keyword>
<dbReference type="HAMAP" id="MF_02028">
    <property type="entry name" value="WecB_RffE"/>
    <property type="match status" value="1"/>
</dbReference>
<organism evidence="10 11">
    <name type="scientific">Pantoea coffeiphila</name>
    <dbReference type="NCBI Taxonomy" id="1465635"/>
    <lineage>
        <taxon>Bacteria</taxon>
        <taxon>Pseudomonadati</taxon>
        <taxon>Pseudomonadota</taxon>
        <taxon>Gammaproteobacteria</taxon>
        <taxon>Enterobacterales</taxon>
        <taxon>Erwiniaceae</taxon>
        <taxon>Pantoea</taxon>
    </lineage>
</organism>
<dbReference type="PANTHER" id="PTHR43174">
    <property type="entry name" value="UDP-N-ACETYLGLUCOSAMINE 2-EPIMERASE"/>
    <property type="match status" value="1"/>
</dbReference>
<dbReference type="GO" id="GO:0009246">
    <property type="term" value="P:enterobacterial common antigen biosynthetic process"/>
    <property type="evidence" value="ECO:0007669"/>
    <property type="project" value="UniProtKB-UniRule"/>
</dbReference>